<sequence length="308" mass="33772">MFLLLRLLSKCPLRLLHAVGAMAGWLTFWASPTYRRRYRANVAQAGLAWSAVSDGVAAAGRMIAELPWLWLRPPGTPLGERVRWDGAELIEQALQDRRGLVLMTPHLACFEICAQAYAERFAESANAPITVLFRPARQAWLREVVDGSRGRPGLETAPANLAGVRQMIRALRQGHTIGLLPDQVPPEGLGVWAPFFGHPAYTMTLASRLLQQTGARALLIWGERLEKGQGFVVHVRPGPEIGRELTPESAALHINRSMEELILQAPSQYLWGYHRYKQPRGLDIGAAPTAVPAPAAGPAAGPVVESER</sequence>
<keyword evidence="5" id="KW-0472">Membrane</keyword>
<gene>
    <name evidence="7" type="ORF">C1O66_12865</name>
</gene>
<evidence type="ECO:0000313" key="8">
    <source>
        <dbReference type="Proteomes" id="UP000235916"/>
    </source>
</evidence>
<protein>
    <submittedName>
        <fullName evidence="7">Lipid A biosynthesis acyltransferase</fullName>
    </submittedName>
</protein>
<comment type="subcellular location">
    <subcellularLocation>
        <location evidence="1">Cell inner membrane</location>
    </subcellularLocation>
</comment>
<dbReference type="OrthoDB" id="8524027at2"/>
<dbReference type="AlphaFoldDB" id="A0A2N8KXZ2"/>
<evidence type="ECO:0000256" key="2">
    <source>
        <dbReference type="ARBA" id="ARBA00022475"/>
    </source>
</evidence>
<evidence type="ECO:0000256" key="6">
    <source>
        <dbReference type="ARBA" id="ARBA00023315"/>
    </source>
</evidence>
<dbReference type="InterPro" id="IPR004960">
    <property type="entry name" value="LipA_acyltrans"/>
</dbReference>
<name>A0A2N8KXZ2_9BURK</name>
<accession>A0A2N8KXZ2</accession>
<evidence type="ECO:0000313" key="7">
    <source>
        <dbReference type="EMBL" id="PND38326.1"/>
    </source>
</evidence>
<dbReference type="GO" id="GO:0009247">
    <property type="term" value="P:glycolipid biosynthetic process"/>
    <property type="evidence" value="ECO:0007669"/>
    <property type="project" value="UniProtKB-ARBA"/>
</dbReference>
<dbReference type="GO" id="GO:0005886">
    <property type="term" value="C:plasma membrane"/>
    <property type="evidence" value="ECO:0007669"/>
    <property type="project" value="UniProtKB-SubCell"/>
</dbReference>
<reference evidence="7 8" key="1">
    <citation type="submission" date="2018-01" db="EMBL/GenBank/DDBJ databases">
        <title>Draft genome sequence of Paucibacter aquatile CR182 isolated from freshwater of the Nakdong River.</title>
        <authorList>
            <person name="Choi A."/>
            <person name="Chung E.J."/>
        </authorList>
    </citation>
    <scope>NUCLEOTIDE SEQUENCE [LARGE SCALE GENOMIC DNA]</scope>
    <source>
        <strain evidence="7 8">CR182</strain>
    </source>
</reference>
<keyword evidence="4 7" id="KW-0808">Transferase</keyword>
<dbReference type="GO" id="GO:0016746">
    <property type="term" value="F:acyltransferase activity"/>
    <property type="evidence" value="ECO:0007669"/>
    <property type="project" value="UniProtKB-KW"/>
</dbReference>
<comment type="caution">
    <text evidence="7">The sequence shown here is derived from an EMBL/GenBank/DDBJ whole genome shotgun (WGS) entry which is preliminary data.</text>
</comment>
<evidence type="ECO:0000256" key="3">
    <source>
        <dbReference type="ARBA" id="ARBA00022519"/>
    </source>
</evidence>
<keyword evidence="6 7" id="KW-0012">Acyltransferase</keyword>
<keyword evidence="2" id="KW-1003">Cell membrane</keyword>
<dbReference type="Proteomes" id="UP000235916">
    <property type="component" value="Unassembled WGS sequence"/>
</dbReference>
<dbReference type="RefSeq" id="WP_102768245.1">
    <property type="nucleotide sequence ID" value="NZ_POSP01000003.1"/>
</dbReference>
<proteinExistence type="predicted"/>
<dbReference type="CDD" id="cd07984">
    <property type="entry name" value="LPLAT_LABLAT-like"/>
    <property type="match status" value="1"/>
</dbReference>
<dbReference type="PANTHER" id="PTHR30606:SF10">
    <property type="entry name" value="PHOSPHATIDYLINOSITOL MANNOSIDE ACYLTRANSFERASE"/>
    <property type="match status" value="1"/>
</dbReference>
<evidence type="ECO:0000256" key="5">
    <source>
        <dbReference type="ARBA" id="ARBA00023136"/>
    </source>
</evidence>
<evidence type="ECO:0000256" key="4">
    <source>
        <dbReference type="ARBA" id="ARBA00022679"/>
    </source>
</evidence>
<dbReference type="EMBL" id="POSP01000003">
    <property type="protein sequence ID" value="PND38326.1"/>
    <property type="molecule type" value="Genomic_DNA"/>
</dbReference>
<keyword evidence="8" id="KW-1185">Reference proteome</keyword>
<keyword evidence="3" id="KW-0997">Cell inner membrane</keyword>
<dbReference type="PANTHER" id="PTHR30606">
    <property type="entry name" value="LIPID A BIOSYNTHESIS LAUROYL ACYLTRANSFERASE"/>
    <property type="match status" value="1"/>
</dbReference>
<evidence type="ECO:0000256" key="1">
    <source>
        <dbReference type="ARBA" id="ARBA00004533"/>
    </source>
</evidence>
<dbReference type="Pfam" id="PF03279">
    <property type="entry name" value="Lip_A_acyltrans"/>
    <property type="match status" value="1"/>
</dbReference>
<dbReference type="NCBIfam" id="NF006487">
    <property type="entry name" value="PRK08905.1"/>
    <property type="match status" value="1"/>
</dbReference>
<dbReference type="PIRSF" id="PIRSF026649">
    <property type="entry name" value="MsbB"/>
    <property type="match status" value="1"/>
</dbReference>
<organism evidence="7 8">
    <name type="scientific">Kinneretia aquatilis</name>
    <dbReference type="NCBI Taxonomy" id="2070761"/>
    <lineage>
        <taxon>Bacteria</taxon>
        <taxon>Pseudomonadati</taxon>
        <taxon>Pseudomonadota</taxon>
        <taxon>Betaproteobacteria</taxon>
        <taxon>Burkholderiales</taxon>
        <taxon>Sphaerotilaceae</taxon>
        <taxon>Roseateles</taxon>
    </lineage>
</organism>